<evidence type="ECO:0000313" key="5">
    <source>
        <dbReference type="Proteomes" id="UP000472277"/>
    </source>
</evidence>
<evidence type="ECO:0000313" key="4">
    <source>
        <dbReference type="Ensembl" id="ENSSTUP00000115978.1"/>
    </source>
</evidence>
<dbReference type="PANTHER" id="PTHR43881:SF1">
    <property type="entry name" value="GAMMA-GLUTAMYLTRANSPEPTIDASE (AFU_ORTHOLOGUE AFUA_4G13580)"/>
    <property type="match status" value="1"/>
</dbReference>
<dbReference type="SUPFAM" id="SSF56235">
    <property type="entry name" value="N-terminal nucleophile aminohydrolases (Ntn hydrolases)"/>
    <property type="match status" value="1"/>
</dbReference>
<dbReference type="PRINTS" id="PR01210">
    <property type="entry name" value="GGTRANSPTASE"/>
</dbReference>
<evidence type="ECO:0000256" key="1">
    <source>
        <dbReference type="ARBA" id="ARBA00009381"/>
    </source>
</evidence>
<dbReference type="PANTHER" id="PTHR43881">
    <property type="entry name" value="GAMMA-GLUTAMYLTRANSPEPTIDASE (AFU_ORTHOLOGUE AFUA_4G13580)"/>
    <property type="match status" value="1"/>
</dbReference>
<accession>A0A674F6S7</accession>
<feature type="binding site" evidence="3">
    <location>
        <position position="462"/>
    </location>
    <ligand>
        <name>L-glutamate</name>
        <dbReference type="ChEBI" id="CHEBI:29985"/>
    </ligand>
</feature>
<dbReference type="Proteomes" id="UP000472277">
    <property type="component" value="Chromosome 4"/>
</dbReference>
<protein>
    <submittedName>
        <fullName evidence="4">Glutathione hydrolase-like YwrD proenzyme</fullName>
    </submittedName>
</protein>
<feature type="active site" description="Nucleophile" evidence="2">
    <location>
        <position position="377"/>
    </location>
</feature>
<dbReference type="GeneTree" id="ENSGT00940000165445"/>
<dbReference type="OMA" id="EGNMVSY"/>
<dbReference type="InterPro" id="IPR000101">
    <property type="entry name" value="GGT_peptidase"/>
</dbReference>
<sequence length="579" mass="62976">MYTVWNIGHIQYVGEVAKAMQPDLPFTSRRSAVVCLHGCVASSQPLASNIGLDILKRGGNAADAAVAVAAALAVTEPCSSGIGGDSFCLFYDTSTGQVRGLNGSGRAPRAQTVDLLERYGYSESNPIPSFHALNATVPGAAACWCDTVRLFGSQKLSLQDVLRPASDLALCGFPVAQVTAHHWAKWVRTMRAAGRELGRDFLIKNDAPKHGQVFSNPHLAQTFQELGQHGKVGFYEGRVAKLIVDVIIRNGGVMSLDDLRNHDSEEIKPIHTDYRGVRLWEVPPNGQGMAALMALNILENFPIKEMGHNSAHYLHVLAEALKLSLADTVHYCADPDHVKVPLESLLSKDYSLQLSHTIQMDRASIMAERDVPTGSDTVYFTVVDSQGNACSFINSNYMGFGTGLVPQSCGFSLQNRGAHFSLERSHGNCVGPGKRPYHTIIPALLTDPASGRLLCSLGVMGAFMQPQGHIQVLLNMLEFGMNPQEALDAPRMYVQHDKAAQQWRVNLEVGVDEGVAEDLEKRSHVVCWPITGHDRSQFGRGQVISVGDWWNLSTQDAEPNVRVLWAGSDPRADGCAQGY</sequence>
<dbReference type="Gene3D" id="3.60.20.40">
    <property type="match status" value="1"/>
</dbReference>
<evidence type="ECO:0000256" key="2">
    <source>
        <dbReference type="PIRSR" id="PIRSR600101-1"/>
    </source>
</evidence>
<dbReference type="Ensembl" id="ENSSTUT00000124063.1">
    <property type="protein sequence ID" value="ENSSTUP00000115978.1"/>
    <property type="gene ID" value="ENSSTUG00000051025.1"/>
</dbReference>
<dbReference type="InterPro" id="IPR043137">
    <property type="entry name" value="GGT_ssub_C"/>
</dbReference>
<dbReference type="GO" id="GO:0006751">
    <property type="term" value="P:glutathione catabolic process"/>
    <property type="evidence" value="ECO:0007669"/>
    <property type="project" value="InterPro"/>
</dbReference>
<dbReference type="InterPro" id="IPR052896">
    <property type="entry name" value="GGT-like_enzyme"/>
</dbReference>
<dbReference type="InterPro" id="IPR043138">
    <property type="entry name" value="GGT_lsub"/>
</dbReference>
<dbReference type="AlphaFoldDB" id="A0A674F6S7"/>
<name>A0A674F6S7_SALTR</name>
<organism evidence="4 5">
    <name type="scientific">Salmo trutta</name>
    <name type="common">Brown trout</name>
    <dbReference type="NCBI Taxonomy" id="8032"/>
    <lineage>
        <taxon>Eukaryota</taxon>
        <taxon>Metazoa</taxon>
        <taxon>Chordata</taxon>
        <taxon>Craniata</taxon>
        <taxon>Vertebrata</taxon>
        <taxon>Euteleostomi</taxon>
        <taxon>Actinopterygii</taxon>
        <taxon>Neopterygii</taxon>
        <taxon>Teleostei</taxon>
        <taxon>Protacanthopterygii</taxon>
        <taxon>Salmoniformes</taxon>
        <taxon>Salmonidae</taxon>
        <taxon>Salmoninae</taxon>
        <taxon>Salmo</taxon>
    </lineage>
</organism>
<dbReference type="NCBIfam" id="TIGR00066">
    <property type="entry name" value="g_glut_trans"/>
    <property type="match status" value="1"/>
</dbReference>
<gene>
    <name evidence="4" type="primary">LOC115192172</name>
</gene>
<dbReference type="InParanoid" id="A0A674F6S7"/>
<comment type="similarity">
    <text evidence="1">Belongs to the gamma-glutamyltransferase family.</text>
</comment>
<evidence type="ECO:0000256" key="3">
    <source>
        <dbReference type="PIRSR" id="PIRSR600101-2"/>
    </source>
</evidence>
<reference evidence="4" key="2">
    <citation type="submission" date="2025-09" db="UniProtKB">
        <authorList>
            <consortium name="Ensembl"/>
        </authorList>
    </citation>
    <scope>IDENTIFICATION</scope>
</reference>
<dbReference type="Gene3D" id="1.10.246.130">
    <property type="match status" value="1"/>
</dbReference>
<dbReference type="InterPro" id="IPR029055">
    <property type="entry name" value="Ntn_hydrolases_N"/>
</dbReference>
<dbReference type="GO" id="GO:0036374">
    <property type="term" value="F:glutathione hydrolase activity"/>
    <property type="evidence" value="ECO:0007669"/>
    <property type="project" value="InterPro"/>
</dbReference>
<keyword evidence="5" id="KW-1185">Reference proteome</keyword>
<proteinExistence type="inferred from homology"/>
<dbReference type="Pfam" id="PF01019">
    <property type="entry name" value="G_glu_transpept"/>
    <property type="match status" value="1"/>
</dbReference>
<reference evidence="4" key="1">
    <citation type="submission" date="2025-08" db="UniProtKB">
        <authorList>
            <consortium name="Ensembl"/>
        </authorList>
    </citation>
    <scope>IDENTIFICATION</scope>
</reference>